<dbReference type="RefSeq" id="WP_236986690.1">
    <property type="nucleotide sequence ID" value="NZ_AP023086.1"/>
</dbReference>
<dbReference type="GO" id="GO:0140097">
    <property type="term" value="F:catalytic activity, acting on DNA"/>
    <property type="evidence" value="ECO:0007669"/>
    <property type="project" value="UniProtKB-ARBA"/>
</dbReference>
<evidence type="ECO:0000256" key="3">
    <source>
        <dbReference type="ARBA" id="ARBA00022763"/>
    </source>
</evidence>
<keyword evidence="8" id="KW-0234">DNA repair</keyword>
<dbReference type="PANTHER" id="PTHR31212:SF4">
    <property type="entry name" value="ALPHA-KETOGLUTARATE-DEPENDENT DIOXYGENASE ALKB HOMOLOG 3"/>
    <property type="match status" value="1"/>
</dbReference>
<dbReference type="GO" id="GO:0051213">
    <property type="term" value="F:dioxygenase activity"/>
    <property type="evidence" value="ECO:0007669"/>
    <property type="project" value="UniProtKB-KW"/>
</dbReference>
<feature type="domain" description="Fe2OG dioxygenase" evidence="9">
    <location>
        <begin position="100"/>
        <end position="198"/>
    </location>
</feature>
<name>A0AAN2BJR6_9GAMM</name>
<accession>A0AAN2BJR6</accession>
<keyword evidence="4" id="KW-0460">Magnesium</keyword>
<organism evidence="10 11">
    <name type="scientific">Marinagarivorans cellulosilyticus</name>
    <dbReference type="NCBI Taxonomy" id="2721545"/>
    <lineage>
        <taxon>Bacteria</taxon>
        <taxon>Pseudomonadati</taxon>
        <taxon>Pseudomonadota</taxon>
        <taxon>Gammaproteobacteria</taxon>
        <taxon>Cellvibrionales</taxon>
        <taxon>Cellvibrionaceae</taxon>
        <taxon>Marinagarivorans</taxon>
    </lineage>
</organism>
<evidence type="ECO:0000256" key="7">
    <source>
        <dbReference type="ARBA" id="ARBA00023004"/>
    </source>
</evidence>
<proteinExistence type="predicted"/>
<protein>
    <recommendedName>
        <fullName evidence="9">Fe2OG dioxygenase domain-containing protein</fullName>
    </recommendedName>
</protein>
<dbReference type="PROSITE" id="PS51471">
    <property type="entry name" value="FE2OG_OXY"/>
    <property type="match status" value="1"/>
</dbReference>
<gene>
    <name evidence="10" type="ORF">MARGE09_P1417</name>
</gene>
<dbReference type="Pfam" id="PF13532">
    <property type="entry name" value="2OG-FeII_Oxy_2"/>
    <property type="match status" value="1"/>
</dbReference>
<evidence type="ECO:0000256" key="4">
    <source>
        <dbReference type="ARBA" id="ARBA00022842"/>
    </source>
</evidence>
<dbReference type="InterPro" id="IPR027450">
    <property type="entry name" value="AlkB-like"/>
</dbReference>
<dbReference type="GO" id="GO:0016705">
    <property type="term" value="F:oxidoreductase activity, acting on paired donors, with incorporation or reduction of molecular oxygen"/>
    <property type="evidence" value="ECO:0007669"/>
    <property type="project" value="UniProtKB-ARBA"/>
</dbReference>
<evidence type="ECO:0000313" key="11">
    <source>
        <dbReference type="Proteomes" id="UP001320119"/>
    </source>
</evidence>
<evidence type="ECO:0000256" key="2">
    <source>
        <dbReference type="ARBA" id="ARBA00022723"/>
    </source>
</evidence>
<evidence type="ECO:0000256" key="1">
    <source>
        <dbReference type="ARBA" id="ARBA00001954"/>
    </source>
</evidence>
<dbReference type="SUPFAM" id="SSF51197">
    <property type="entry name" value="Clavaminate synthase-like"/>
    <property type="match status" value="1"/>
</dbReference>
<dbReference type="FunFam" id="2.60.120.590:FF:000004">
    <property type="entry name" value="DNA oxidative demethylase ALKBH2"/>
    <property type="match status" value="1"/>
</dbReference>
<keyword evidence="6" id="KW-0560">Oxidoreductase</keyword>
<dbReference type="InterPro" id="IPR005123">
    <property type="entry name" value="Oxoglu/Fe-dep_dioxygenase_dom"/>
</dbReference>
<evidence type="ECO:0000259" key="9">
    <source>
        <dbReference type="PROSITE" id="PS51471"/>
    </source>
</evidence>
<evidence type="ECO:0000256" key="8">
    <source>
        <dbReference type="ARBA" id="ARBA00023204"/>
    </source>
</evidence>
<evidence type="ECO:0000256" key="5">
    <source>
        <dbReference type="ARBA" id="ARBA00022964"/>
    </source>
</evidence>
<dbReference type="KEGG" id="marq:MARGE09_P1417"/>
<evidence type="ECO:0000256" key="6">
    <source>
        <dbReference type="ARBA" id="ARBA00023002"/>
    </source>
</evidence>
<keyword evidence="3" id="KW-0227">DNA damage</keyword>
<dbReference type="Gene3D" id="2.60.120.590">
    <property type="entry name" value="Alpha-ketoglutarate-dependent dioxygenase AlkB-like"/>
    <property type="match status" value="1"/>
</dbReference>
<reference evidence="10 11" key="1">
    <citation type="journal article" date="2022" name="IScience">
        <title>An ultrasensitive nanofiber-based assay for enzymatic hydrolysis and deep-sea microbial degradation of cellulose.</title>
        <authorList>
            <person name="Tsudome M."/>
            <person name="Tachioka M."/>
            <person name="Miyazaki M."/>
            <person name="Uchimura K."/>
            <person name="Tsuda M."/>
            <person name="Takaki Y."/>
            <person name="Deguchi S."/>
        </authorList>
    </citation>
    <scope>NUCLEOTIDE SEQUENCE [LARGE SCALE GENOMIC DNA]</scope>
    <source>
        <strain evidence="10 11">GE09</strain>
    </source>
</reference>
<evidence type="ECO:0000313" key="10">
    <source>
        <dbReference type="EMBL" id="BCD97216.1"/>
    </source>
</evidence>
<dbReference type="PANTHER" id="PTHR31212">
    <property type="entry name" value="ALPHA-KETOGLUTARATE-DEPENDENT DIOXYGENASE ALKB HOMOLOG 3"/>
    <property type="match status" value="1"/>
</dbReference>
<comment type="cofactor">
    <cofactor evidence="1">
        <name>Fe(2+)</name>
        <dbReference type="ChEBI" id="CHEBI:29033"/>
    </cofactor>
</comment>
<dbReference type="GO" id="GO:0016787">
    <property type="term" value="F:hydrolase activity"/>
    <property type="evidence" value="ECO:0007669"/>
    <property type="project" value="UniProtKB-ARBA"/>
</dbReference>
<keyword evidence="2" id="KW-0479">Metal-binding</keyword>
<keyword evidence="7" id="KW-0408">Iron</keyword>
<dbReference type="GO" id="GO:0046872">
    <property type="term" value="F:metal ion binding"/>
    <property type="evidence" value="ECO:0007669"/>
    <property type="project" value="UniProtKB-KW"/>
</dbReference>
<dbReference type="GO" id="GO:0032451">
    <property type="term" value="F:demethylase activity"/>
    <property type="evidence" value="ECO:0007669"/>
    <property type="project" value="UniProtKB-ARBA"/>
</dbReference>
<dbReference type="InterPro" id="IPR032854">
    <property type="entry name" value="ALKBH3"/>
</dbReference>
<dbReference type="InterPro" id="IPR037151">
    <property type="entry name" value="AlkB-like_sf"/>
</dbReference>
<keyword evidence="5" id="KW-0223">Dioxygenase</keyword>
<keyword evidence="11" id="KW-1185">Reference proteome</keyword>
<dbReference type="Proteomes" id="UP001320119">
    <property type="component" value="Chromosome"/>
</dbReference>
<dbReference type="GO" id="GO:0006307">
    <property type="term" value="P:DNA alkylation repair"/>
    <property type="evidence" value="ECO:0007669"/>
    <property type="project" value="InterPro"/>
</dbReference>
<dbReference type="AlphaFoldDB" id="A0AAN2BJR6"/>
<dbReference type="EMBL" id="AP023086">
    <property type="protein sequence ID" value="BCD97216.1"/>
    <property type="molecule type" value="Genomic_DNA"/>
</dbReference>
<sequence length="200" mass="23081">MSLFAPKGEWLSEPGLRLFWQPHFLTQTLADQYLQTLQQLAWQQGEITLYGKTYQEPRLSIYCGDEGAHYSYSQKNMQPRPWHPLLLSLKDLLSQQFNAPFNAVLCNYYRNGQDGMGWHSDDEPELGPSPTIASLSFGATRRFVLRSKHDHTQKRSFHLNHGSLLLMAGDTQQHWQHAVPKTQTAITSRINLTFRTINPR</sequence>